<name>A0A381YAF1_9ZZZZ</name>
<evidence type="ECO:0000313" key="1">
    <source>
        <dbReference type="EMBL" id="SVA73397.1"/>
    </source>
</evidence>
<dbReference type="EMBL" id="UINC01017642">
    <property type="protein sequence ID" value="SVA73397.1"/>
    <property type="molecule type" value="Genomic_DNA"/>
</dbReference>
<proteinExistence type="predicted"/>
<sequence length="151" mass="16146">MKRLACTIVGLMLISAPGVLDAQDTEWNRYTLQKIGGVHVSVVGNQTCESVGVISSEVQANAAIKLLESEVDLLTEDEMLENPGLPELRITLQCVVGDQSDVGGAIAYSIEVRVNQAAKMVRDEQVTLAEAVTWYTTAVGVANADDTQQAL</sequence>
<dbReference type="AlphaFoldDB" id="A0A381YAF1"/>
<accession>A0A381YAF1</accession>
<reference evidence="1" key="1">
    <citation type="submission" date="2018-05" db="EMBL/GenBank/DDBJ databases">
        <authorList>
            <person name="Lanie J.A."/>
            <person name="Ng W.-L."/>
            <person name="Kazmierczak K.M."/>
            <person name="Andrzejewski T.M."/>
            <person name="Davidsen T.M."/>
            <person name="Wayne K.J."/>
            <person name="Tettelin H."/>
            <person name="Glass J.I."/>
            <person name="Rusch D."/>
            <person name="Podicherti R."/>
            <person name="Tsui H.-C.T."/>
            <person name="Winkler M.E."/>
        </authorList>
    </citation>
    <scope>NUCLEOTIDE SEQUENCE</scope>
</reference>
<organism evidence="1">
    <name type="scientific">marine metagenome</name>
    <dbReference type="NCBI Taxonomy" id="408172"/>
    <lineage>
        <taxon>unclassified sequences</taxon>
        <taxon>metagenomes</taxon>
        <taxon>ecological metagenomes</taxon>
    </lineage>
</organism>
<protein>
    <submittedName>
        <fullName evidence="1">Uncharacterized protein</fullName>
    </submittedName>
</protein>
<gene>
    <name evidence="1" type="ORF">METZ01_LOCUS126251</name>
</gene>
<feature type="non-terminal residue" evidence="1">
    <location>
        <position position="151"/>
    </location>
</feature>